<accession>W4LP55</accession>
<dbReference type="PANTHER" id="PTHR43244:SF2">
    <property type="entry name" value="CONSERVED HYPOTHETICAL ALANINE AND PROLINE-RICH PROTEIN"/>
    <property type="match status" value="1"/>
</dbReference>
<gene>
    <name evidence="2" type="ORF">ETSY1_13895</name>
</gene>
<evidence type="ECO:0000313" key="2">
    <source>
        <dbReference type="EMBL" id="ETW99742.1"/>
    </source>
</evidence>
<dbReference type="AlphaFoldDB" id="W4LP55"/>
<dbReference type="PANTHER" id="PTHR43244">
    <property type="match status" value="1"/>
</dbReference>
<dbReference type="SUPFAM" id="SSF51679">
    <property type="entry name" value="Bacterial luciferase-like"/>
    <property type="match status" value="1"/>
</dbReference>
<protein>
    <recommendedName>
        <fullName evidence="1">Luciferase-like domain-containing protein</fullName>
    </recommendedName>
</protein>
<dbReference type="InterPro" id="IPR011251">
    <property type="entry name" value="Luciferase-like_dom"/>
</dbReference>
<evidence type="ECO:0000313" key="3">
    <source>
        <dbReference type="Proteomes" id="UP000019141"/>
    </source>
</evidence>
<keyword evidence="3" id="KW-1185">Reference proteome</keyword>
<dbReference type="HOGENOM" id="CLU_027853_5_1_7"/>
<dbReference type="GO" id="GO:0016705">
    <property type="term" value="F:oxidoreductase activity, acting on paired donors, with incorporation or reduction of molecular oxygen"/>
    <property type="evidence" value="ECO:0007669"/>
    <property type="project" value="InterPro"/>
</dbReference>
<dbReference type="Gene3D" id="3.20.20.30">
    <property type="entry name" value="Luciferase-like domain"/>
    <property type="match status" value="1"/>
</dbReference>
<dbReference type="InterPro" id="IPR036661">
    <property type="entry name" value="Luciferase-like_sf"/>
</dbReference>
<dbReference type="CDD" id="cd01097">
    <property type="entry name" value="Tetrahydromethanopterin_reductase"/>
    <property type="match status" value="1"/>
</dbReference>
<dbReference type="Pfam" id="PF00296">
    <property type="entry name" value="Bac_luciferase"/>
    <property type="match status" value="1"/>
</dbReference>
<dbReference type="EMBL" id="AZHW01000407">
    <property type="protein sequence ID" value="ETW99742.1"/>
    <property type="molecule type" value="Genomic_DNA"/>
</dbReference>
<name>W4LP55_ENTF1</name>
<dbReference type="InterPro" id="IPR019919">
    <property type="entry name" value="Lucif-like_OxRdtase_MSMEG_2256"/>
</dbReference>
<sequence length="347" mass="39151">MKAETLLPLGKHDPGLRAPDVALALDRVPLESQQAEDAGYHALLMEETKDDPFQVLALAASVTHRVHIGTSVAIAFARSPYVTAQAAWTLQKLSGGRFELGLGTQVRAHIRRRFGLEWHAPGPWMRNYVRALRAIWKSWQDESPLDFESEHYNLNLNVPLFTPAPIEHPHIPIQIAAVNPYMSRVAAEVADGVRLHPVCSPRYIEEVLVPAMAPWRREPFEVCLKPLVATAPTEALLEQRTRIARQRLAFYISTPAYVRAFSIYGLDDLCKDMAQLSRNQRWDEMEQLVDDDLLHTCVVVALYDDLAATMKARYGHLIDRVEVSIPVETEADRQRLADIVAELNQTD</sequence>
<evidence type="ECO:0000259" key="1">
    <source>
        <dbReference type="Pfam" id="PF00296"/>
    </source>
</evidence>
<feature type="domain" description="Luciferase-like" evidence="1">
    <location>
        <begin position="31"/>
        <end position="315"/>
    </location>
</feature>
<dbReference type="Proteomes" id="UP000019141">
    <property type="component" value="Unassembled WGS sequence"/>
</dbReference>
<organism evidence="2 3">
    <name type="scientific">Entotheonella factor</name>
    <dbReference type="NCBI Taxonomy" id="1429438"/>
    <lineage>
        <taxon>Bacteria</taxon>
        <taxon>Pseudomonadati</taxon>
        <taxon>Nitrospinota/Tectimicrobiota group</taxon>
        <taxon>Candidatus Tectimicrobiota</taxon>
        <taxon>Candidatus Entotheonellia</taxon>
        <taxon>Candidatus Entotheonellales</taxon>
        <taxon>Candidatus Entotheonellaceae</taxon>
        <taxon>Candidatus Entotheonella</taxon>
    </lineage>
</organism>
<dbReference type="InterPro" id="IPR050564">
    <property type="entry name" value="F420-G6PD/mer"/>
</dbReference>
<proteinExistence type="predicted"/>
<comment type="caution">
    <text evidence="2">The sequence shown here is derived from an EMBL/GenBank/DDBJ whole genome shotgun (WGS) entry which is preliminary data.</text>
</comment>
<reference evidence="2 3" key="1">
    <citation type="journal article" date="2014" name="Nature">
        <title>An environmental bacterial taxon with a large and distinct metabolic repertoire.</title>
        <authorList>
            <person name="Wilson M.C."/>
            <person name="Mori T."/>
            <person name="Ruckert C."/>
            <person name="Uria A.R."/>
            <person name="Helf M.J."/>
            <person name="Takada K."/>
            <person name="Gernert C."/>
            <person name="Steffens U.A."/>
            <person name="Heycke N."/>
            <person name="Schmitt S."/>
            <person name="Rinke C."/>
            <person name="Helfrich E.J."/>
            <person name="Brachmann A.O."/>
            <person name="Gurgui C."/>
            <person name="Wakimoto T."/>
            <person name="Kracht M."/>
            <person name="Crusemann M."/>
            <person name="Hentschel U."/>
            <person name="Abe I."/>
            <person name="Matsunaga S."/>
            <person name="Kalinowski J."/>
            <person name="Takeyama H."/>
            <person name="Piel J."/>
        </authorList>
    </citation>
    <scope>NUCLEOTIDE SEQUENCE [LARGE SCALE GENOMIC DNA]</scope>
    <source>
        <strain evidence="3">TSY1</strain>
    </source>
</reference>
<dbReference type="NCBIfam" id="TIGR03617">
    <property type="entry name" value="F420_MSMEG_2256"/>
    <property type="match status" value="1"/>
</dbReference>